<evidence type="ECO:0000259" key="2">
    <source>
        <dbReference type="Pfam" id="PF13453"/>
    </source>
</evidence>
<accession>A0A932M1H0</accession>
<evidence type="ECO:0000313" key="3">
    <source>
        <dbReference type="EMBL" id="MBI3016043.1"/>
    </source>
</evidence>
<comment type="caution">
    <text evidence="3">The sequence shown here is derived from an EMBL/GenBank/DDBJ whole genome shotgun (WGS) entry which is preliminary data.</text>
</comment>
<feature type="domain" description="Transcription factor zinc-finger" evidence="2">
    <location>
        <begin position="56"/>
        <end position="93"/>
    </location>
</feature>
<proteinExistence type="predicted"/>
<feature type="coiled-coil region" evidence="1">
    <location>
        <begin position="23"/>
        <end position="50"/>
    </location>
</feature>
<dbReference type="AlphaFoldDB" id="A0A932M1H0"/>
<sequence length="112" mass="13312">MIESSKNSPSRIVSEREEEYFARVEFERKQKEAQEREAKLKEEERRQRKALHFMCCPKCGMELIEIEYKGVKIDKCSDCAGVWLDCGELERILGTDRNFLAEMLDIFRRKTD</sequence>
<protein>
    <submittedName>
        <fullName evidence="3">Zf-TFIIB domain-containing protein</fullName>
    </submittedName>
</protein>
<name>A0A932M1H0_UNCTE</name>
<dbReference type="EMBL" id="JACPSX010000259">
    <property type="protein sequence ID" value="MBI3016043.1"/>
    <property type="molecule type" value="Genomic_DNA"/>
</dbReference>
<evidence type="ECO:0000313" key="4">
    <source>
        <dbReference type="Proteomes" id="UP000741360"/>
    </source>
</evidence>
<evidence type="ECO:0000256" key="1">
    <source>
        <dbReference type="SAM" id="Coils"/>
    </source>
</evidence>
<reference evidence="3" key="1">
    <citation type="submission" date="2020-07" db="EMBL/GenBank/DDBJ databases">
        <title>Huge and variable diversity of episymbiotic CPR bacteria and DPANN archaea in groundwater ecosystems.</title>
        <authorList>
            <person name="He C.Y."/>
            <person name="Keren R."/>
            <person name="Whittaker M."/>
            <person name="Farag I.F."/>
            <person name="Doudna J."/>
            <person name="Cate J.H.D."/>
            <person name="Banfield J.F."/>
        </authorList>
    </citation>
    <scope>NUCLEOTIDE SEQUENCE</scope>
    <source>
        <strain evidence="3">NC_groundwater_717_Ag_S-0.2um_59_8</strain>
    </source>
</reference>
<keyword evidence="1" id="KW-0175">Coiled coil</keyword>
<gene>
    <name evidence="3" type="ORF">HYY65_13515</name>
</gene>
<dbReference type="Proteomes" id="UP000741360">
    <property type="component" value="Unassembled WGS sequence"/>
</dbReference>
<dbReference type="Pfam" id="PF13453">
    <property type="entry name" value="Zn_ribbon_TFIIB"/>
    <property type="match status" value="1"/>
</dbReference>
<organism evidence="3 4">
    <name type="scientific">Tectimicrobiota bacterium</name>
    <dbReference type="NCBI Taxonomy" id="2528274"/>
    <lineage>
        <taxon>Bacteria</taxon>
        <taxon>Pseudomonadati</taxon>
        <taxon>Nitrospinota/Tectimicrobiota group</taxon>
        <taxon>Candidatus Tectimicrobiota</taxon>
    </lineage>
</organism>
<dbReference type="InterPro" id="IPR027392">
    <property type="entry name" value="TF_Znf"/>
</dbReference>